<reference evidence="1" key="2">
    <citation type="submission" date="2020-06" db="EMBL/GenBank/DDBJ databases">
        <title>Helianthus annuus Genome sequencing and assembly Release 2.</title>
        <authorList>
            <person name="Gouzy J."/>
            <person name="Langlade N."/>
            <person name="Munos S."/>
        </authorList>
    </citation>
    <scope>NUCLEOTIDE SEQUENCE</scope>
    <source>
        <tissue evidence="1">Leaves</tissue>
    </source>
</reference>
<dbReference type="EMBL" id="MNCJ02000328">
    <property type="protein sequence ID" value="KAF5775889.1"/>
    <property type="molecule type" value="Genomic_DNA"/>
</dbReference>
<name>A0A9K3EMV3_HELAN</name>
<dbReference type="AlphaFoldDB" id="A0A9K3EMV3"/>
<proteinExistence type="predicted"/>
<keyword evidence="2" id="KW-1185">Reference proteome</keyword>
<dbReference type="Proteomes" id="UP000215914">
    <property type="component" value="Unassembled WGS sequence"/>
</dbReference>
<protein>
    <submittedName>
        <fullName evidence="1">Uncharacterized protein</fullName>
    </submittedName>
</protein>
<sequence length="133" mass="15007">MGVIVDLVQEITNAVACFKNQDEGAEVKENHGFHHFDFILKVSTIKFKTLSIINLVFLDFHHICPLNIAMDVEDSCVITHVQYKLFRVHVRKNKGRHKGGVKHSSDDTGSSVKFVSCELCLTHPLCLSLFLLT</sequence>
<dbReference type="Gramene" id="mRNA:HanXRQr2_Chr13g0617071">
    <property type="protein sequence ID" value="CDS:HanXRQr2_Chr13g0617071.1"/>
    <property type="gene ID" value="HanXRQr2_Chr13g0617071"/>
</dbReference>
<evidence type="ECO:0000313" key="1">
    <source>
        <dbReference type="EMBL" id="KAF5775889.1"/>
    </source>
</evidence>
<gene>
    <name evidence="1" type="ORF">HanXRQr2_Chr13g0617071</name>
</gene>
<accession>A0A9K3EMV3</accession>
<comment type="caution">
    <text evidence="1">The sequence shown here is derived from an EMBL/GenBank/DDBJ whole genome shotgun (WGS) entry which is preliminary data.</text>
</comment>
<organism evidence="1 2">
    <name type="scientific">Helianthus annuus</name>
    <name type="common">Common sunflower</name>
    <dbReference type="NCBI Taxonomy" id="4232"/>
    <lineage>
        <taxon>Eukaryota</taxon>
        <taxon>Viridiplantae</taxon>
        <taxon>Streptophyta</taxon>
        <taxon>Embryophyta</taxon>
        <taxon>Tracheophyta</taxon>
        <taxon>Spermatophyta</taxon>
        <taxon>Magnoliopsida</taxon>
        <taxon>eudicotyledons</taxon>
        <taxon>Gunneridae</taxon>
        <taxon>Pentapetalae</taxon>
        <taxon>asterids</taxon>
        <taxon>campanulids</taxon>
        <taxon>Asterales</taxon>
        <taxon>Asteraceae</taxon>
        <taxon>Asteroideae</taxon>
        <taxon>Heliantheae alliance</taxon>
        <taxon>Heliantheae</taxon>
        <taxon>Helianthus</taxon>
    </lineage>
</organism>
<evidence type="ECO:0000313" key="2">
    <source>
        <dbReference type="Proteomes" id="UP000215914"/>
    </source>
</evidence>
<reference evidence="1" key="1">
    <citation type="journal article" date="2017" name="Nature">
        <title>The sunflower genome provides insights into oil metabolism, flowering and Asterid evolution.</title>
        <authorList>
            <person name="Badouin H."/>
            <person name="Gouzy J."/>
            <person name="Grassa C.J."/>
            <person name="Murat F."/>
            <person name="Staton S.E."/>
            <person name="Cottret L."/>
            <person name="Lelandais-Briere C."/>
            <person name="Owens G.L."/>
            <person name="Carrere S."/>
            <person name="Mayjonade B."/>
            <person name="Legrand L."/>
            <person name="Gill N."/>
            <person name="Kane N.C."/>
            <person name="Bowers J.E."/>
            <person name="Hubner S."/>
            <person name="Bellec A."/>
            <person name="Berard A."/>
            <person name="Berges H."/>
            <person name="Blanchet N."/>
            <person name="Boniface M.C."/>
            <person name="Brunel D."/>
            <person name="Catrice O."/>
            <person name="Chaidir N."/>
            <person name="Claudel C."/>
            <person name="Donnadieu C."/>
            <person name="Faraut T."/>
            <person name="Fievet G."/>
            <person name="Helmstetter N."/>
            <person name="King M."/>
            <person name="Knapp S.J."/>
            <person name="Lai Z."/>
            <person name="Le Paslier M.C."/>
            <person name="Lippi Y."/>
            <person name="Lorenzon L."/>
            <person name="Mandel J.R."/>
            <person name="Marage G."/>
            <person name="Marchand G."/>
            <person name="Marquand E."/>
            <person name="Bret-Mestries E."/>
            <person name="Morien E."/>
            <person name="Nambeesan S."/>
            <person name="Nguyen T."/>
            <person name="Pegot-Espagnet P."/>
            <person name="Pouilly N."/>
            <person name="Raftis F."/>
            <person name="Sallet E."/>
            <person name="Schiex T."/>
            <person name="Thomas J."/>
            <person name="Vandecasteele C."/>
            <person name="Vares D."/>
            <person name="Vear F."/>
            <person name="Vautrin S."/>
            <person name="Crespi M."/>
            <person name="Mangin B."/>
            <person name="Burke J.M."/>
            <person name="Salse J."/>
            <person name="Munos S."/>
            <person name="Vincourt P."/>
            <person name="Rieseberg L.H."/>
            <person name="Langlade N.B."/>
        </authorList>
    </citation>
    <scope>NUCLEOTIDE SEQUENCE</scope>
    <source>
        <tissue evidence="1">Leaves</tissue>
    </source>
</reference>